<name>A0ABV7Z8F3_9DEIO</name>
<dbReference type="InterPro" id="IPR044946">
    <property type="entry name" value="Restrct_endonuc_typeI_TRD_sf"/>
</dbReference>
<dbReference type="PANTHER" id="PTHR30408:SF12">
    <property type="entry name" value="TYPE I RESTRICTION ENZYME MJAVIII SPECIFICITY SUBUNIT"/>
    <property type="match status" value="1"/>
</dbReference>
<organism evidence="3 4">
    <name type="scientific">Deinococcus rufus</name>
    <dbReference type="NCBI Taxonomy" id="2136097"/>
    <lineage>
        <taxon>Bacteria</taxon>
        <taxon>Thermotogati</taxon>
        <taxon>Deinococcota</taxon>
        <taxon>Deinococci</taxon>
        <taxon>Deinococcales</taxon>
        <taxon>Deinococcaceae</taxon>
        <taxon>Deinococcus</taxon>
    </lineage>
</organism>
<dbReference type="InterPro" id="IPR052021">
    <property type="entry name" value="Type-I_RS_S_subunit"/>
</dbReference>
<protein>
    <recommendedName>
        <fullName evidence="5">Type I restriction modification DNA specificity domain-containing protein</fullName>
    </recommendedName>
</protein>
<proteinExistence type="predicted"/>
<evidence type="ECO:0000313" key="3">
    <source>
        <dbReference type="EMBL" id="MFC3833328.1"/>
    </source>
</evidence>
<reference evidence="4" key="1">
    <citation type="journal article" date="2019" name="Int. J. Syst. Evol. Microbiol.">
        <title>The Global Catalogue of Microorganisms (GCM) 10K type strain sequencing project: providing services to taxonomists for standard genome sequencing and annotation.</title>
        <authorList>
            <consortium name="The Broad Institute Genomics Platform"/>
            <consortium name="The Broad Institute Genome Sequencing Center for Infectious Disease"/>
            <person name="Wu L."/>
            <person name="Ma J."/>
        </authorList>
    </citation>
    <scope>NUCLEOTIDE SEQUENCE [LARGE SCALE GENOMIC DNA]</scope>
    <source>
        <strain evidence="4">CCTCC AB 2017081</strain>
    </source>
</reference>
<dbReference type="PANTHER" id="PTHR30408">
    <property type="entry name" value="TYPE-1 RESTRICTION ENZYME ECOKI SPECIFICITY PROTEIN"/>
    <property type="match status" value="1"/>
</dbReference>
<dbReference type="Gene3D" id="3.90.220.20">
    <property type="entry name" value="DNA methylase specificity domains"/>
    <property type="match status" value="1"/>
</dbReference>
<keyword evidence="2" id="KW-0238">DNA-binding</keyword>
<evidence type="ECO:0008006" key="5">
    <source>
        <dbReference type="Google" id="ProtNLM"/>
    </source>
</evidence>
<keyword evidence="1" id="KW-0680">Restriction system</keyword>
<accession>A0ABV7Z8F3</accession>
<evidence type="ECO:0000256" key="2">
    <source>
        <dbReference type="ARBA" id="ARBA00023125"/>
    </source>
</evidence>
<comment type="caution">
    <text evidence="3">The sequence shown here is derived from an EMBL/GenBank/DDBJ whole genome shotgun (WGS) entry which is preliminary data.</text>
</comment>
<evidence type="ECO:0000313" key="4">
    <source>
        <dbReference type="Proteomes" id="UP001595803"/>
    </source>
</evidence>
<dbReference type="Proteomes" id="UP001595803">
    <property type="component" value="Unassembled WGS sequence"/>
</dbReference>
<keyword evidence="4" id="KW-1185">Reference proteome</keyword>
<dbReference type="RefSeq" id="WP_322472730.1">
    <property type="nucleotide sequence ID" value="NZ_JBHRZG010000010.1"/>
</dbReference>
<gene>
    <name evidence="3" type="ORF">ACFOSB_10705</name>
</gene>
<dbReference type="EMBL" id="JBHRZG010000010">
    <property type="protein sequence ID" value="MFC3833328.1"/>
    <property type="molecule type" value="Genomic_DNA"/>
</dbReference>
<evidence type="ECO:0000256" key="1">
    <source>
        <dbReference type="ARBA" id="ARBA00022747"/>
    </source>
</evidence>
<sequence length="196" mass="21190">MKSKRIPVGKLGTLSQGLTLTRYTSDDGQERRVLQVTNLAGIHVEPKDGDRFETLDEARIGDFLSRTGQVLIALRTSSLKASVVPASLQGAVISNSLTILDVDEAVANPYFVAGLLRSEGMQRTVAPMFTGTAIQGIPLAKFKTIEITLPDLAAQNAIAEAIAAQDAYREQTDKVAALMRERIDATLQPLVTKEVR</sequence>
<dbReference type="SUPFAM" id="SSF116734">
    <property type="entry name" value="DNA methylase specificity domain"/>
    <property type="match status" value="1"/>
</dbReference>